<proteinExistence type="predicted"/>
<gene>
    <name evidence="3" type="ORF">BES08_18365</name>
    <name evidence="4" type="ORF">BV97_01875</name>
</gene>
<dbReference type="GO" id="GO:0006635">
    <property type="term" value="P:fatty acid beta-oxidation"/>
    <property type="evidence" value="ECO:0007669"/>
    <property type="project" value="TreeGrafter"/>
</dbReference>
<dbReference type="PANTHER" id="PTHR13078:SF56">
    <property type="entry name" value="PEROXISOMAL MULTIFUNCTIONAL ENZYME TYPE 2"/>
    <property type="match status" value="1"/>
</dbReference>
<reference evidence="4 5" key="1">
    <citation type="submission" date="2014-03" db="EMBL/GenBank/DDBJ databases">
        <title>Whole genome sequence of Novosphingobium resinovorum KF1.</title>
        <authorList>
            <person name="Gan H.M."/>
            <person name="Gan H.Y."/>
            <person name="Chew T.H."/>
            <person name="Savka M.A."/>
        </authorList>
    </citation>
    <scope>NUCLEOTIDE SEQUENCE [LARGE SCALE GENOMIC DNA]</scope>
    <source>
        <strain evidence="4 5">KF1</strain>
    </source>
</reference>
<dbReference type="Pfam" id="PF01575">
    <property type="entry name" value="MaoC_dehydratas"/>
    <property type="match status" value="1"/>
</dbReference>
<evidence type="ECO:0000313" key="5">
    <source>
        <dbReference type="Proteomes" id="UP000024329"/>
    </source>
</evidence>
<dbReference type="SUPFAM" id="SSF54637">
    <property type="entry name" value="Thioesterase/thiol ester dehydrase-isomerase"/>
    <property type="match status" value="2"/>
</dbReference>
<protein>
    <submittedName>
        <fullName evidence="4">3-alpha,7-alpha, 12-alpha-trihydroxy-5-beta-cholest-24-enoyl-CoAhydratase</fullName>
    </submittedName>
</protein>
<keyword evidence="3" id="KW-0614">Plasmid</keyword>
<sequence>MIRPDAIRDYGFGVRTQSYAERDAILYALGVGLGHDPCDAGDLAFLDERSLRVLPTYGVTLCSPGMWIREPALGVDFGKLVHSAQAAEFFEPLPPRATVTGTASVVSLTDRGEGRGAVLVLEREISNADTDAVHCRLRQTLLLRGDGGFGGPEAPREAKFEPVGAPDAVGHYGISPRAALIYRLSGDWNPLHLDPGFAAKAGFPRPILHGLASYAVAGVAVSRALGRDPGAVGALACKFSGVVMPGDEVTFEIWKDGDASARFRALVGDRKVLDDGAITWKR</sequence>
<keyword evidence="6" id="KW-1185">Reference proteome</keyword>
<dbReference type="Gene3D" id="3.10.129.10">
    <property type="entry name" value="Hotdog Thioesterase"/>
    <property type="match status" value="1"/>
</dbReference>
<dbReference type="PANTHER" id="PTHR13078">
    <property type="entry name" value="PEROXISOMAL MULTIFUNCTIONAL ENZYME TYPE 2-RELATED"/>
    <property type="match status" value="1"/>
</dbReference>
<dbReference type="KEGG" id="nre:BES08_18365"/>
<organism evidence="4 5">
    <name type="scientific">Novosphingobium resinovorum</name>
    <dbReference type="NCBI Taxonomy" id="158500"/>
    <lineage>
        <taxon>Bacteria</taxon>
        <taxon>Pseudomonadati</taxon>
        <taxon>Pseudomonadota</taxon>
        <taxon>Alphaproteobacteria</taxon>
        <taxon>Sphingomonadales</taxon>
        <taxon>Sphingomonadaceae</taxon>
        <taxon>Novosphingobium</taxon>
    </lineage>
</organism>
<reference evidence="6" key="3">
    <citation type="journal article" date="2017" name="J. Biotechnol.">
        <title>Complete genome sequence of Novosphingobium resinovorum SA1, a versatile xenobiotic-degrading bacterium capable of utilizing sulfanilic acid.</title>
        <authorList>
            <person name="Hegedus B."/>
            <person name="Kos P.B."/>
            <person name="Balint B."/>
            <person name="Maroti G."/>
            <person name="Gan H.M."/>
            <person name="Perei K."/>
            <person name="Rakhely G."/>
        </authorList>
    </citation>
    <scope>NUCLEOTIDE SEQUENCE [LARGE SCALE GENOMIC DNA]</scope>
    <source>
        <strain evidence="6">SA1</strain>
    </source>
</reference>
<dbReference type="Pfam" id="PF22622">
    <property type="entry name" value="MFE-2_hydrat-2_N"/>
    <property type="match status" value="1"/>
</dbReference>
<dbReference type="eggNOG" id="COG2030">
    <property type="taxonomic scope" value="Bacteria"/>
</dbReference>
<accession>A0A031JZ04</accession>
<reference evidence="3" key="2">
    <citation type="submission" date="2016-08" db="EMBL/GenBank/DDBJ databases">
        <authorList>
            <person name="Seilhamer J.J."/>
        </authorList>
    </citation>
    <scope>NUCLEOTIDE SEQUENCE [LARGE SCALE GENOMIC DNA]</scope>
    <source>
        <strain evidence="3">SA1</strain>
        <plasmid evidence="3">pSA1</plasmid>
    </source>
</reference>
<feature type="domain" description="MaoC-like" evidence="1">
    <location>
        <begin position="167"/>
        <end position="262"/>
    </location>
</feature>
<evidence type="ECO:0000259" key="1">
    <source>
        <dbReference type="Pfam" id="PF01575"/>
    </source>
</evidence>
<dbReference type="EMBL" id="JFYZ01000005">
    <property type="protein sequence ID" value="EZP82951.1"/>
    <property type="molecule type" value="Genomic_DNA"/>
</dbReference>
<dbReference type="AlphaFoldDB" id="A0A031JZ04"/>
<dbReference type="GO" id="GO:0044594">
    <property type="term" value="F:17-beta-hydroxysteroid dehydrogenase (NAD+) activity"/>
    <property type="evidence" value="ECO:0007669"/>
    <property type="project" value="TreeGrafter"/>
</dbReference>
<dbReference type="GO" id="GO:0003857">
    <property type="term" value="F:(3S)-3-hydroxyacyl-CoA dehydrogenase (NAD+) activity"/>
    <property type="evidence" value="ECO:0007669"/>
    <property type="project" value="TreeGrafter"/>
</dbReference>
<dbReference type="OrthoDB" id="5522043at2"/>
<feature type="domain" description="Peroxisomal multifunctional enzyme type 2-like N-terminal" evidence="2">
    <location>
        <begin position="18"/>
        <end position="145"/>
    </location>
</feature>
<dbReference type="InterPro" id="IPR002539">
    <property type="entry name" value="MaoC-like_dom"/>
</dbReference>
<dbReference type="InterPro" id="IPR054357">
    <property type="entry name" value="MFE-2_N"/>
</dbReference>
<dbReference type="Proteomes" id="UP000024329">
    <property type="component" value="Unassembled WGS sequence"/>
</dbReference>
<dbReference type="GO" id="GO:0004300">
    <property type="term" value="F:enoyl-CoA hydratase activity"/>
    <property type="evidence" value="ECO:0007669"/>
    <property type="project" value="TreeGrafter"/>
</dbReference>
<dbReference type="RefSeq" id="WP_036525266.1">
    <property type="nucleotide sequence ID" value="NZ_CP017076.1"/>
</dbReference>
<dbReference type="EMBL" id="CP017076">
    <property type="protein sequence ID" value="AOR78878.1"/>
    <property type="molecule type" value="Genomic_DNA"/>
</dbReference>
<dbReference type="PATRIC" id="fig|158500.4.peg.1919"/>
<evidence type="ECO:0000313" key="3">
    <source>
        <dbReference type="EMBL" id="AOR78878.1"/>
    </source>
</evidence>
<dbReference type="InterPro" id="IPR029069">
    <property type="entry name" value="HotDog_dom_sf"/>
</dbReference>
<dbReference type="Proteomes" id="UP000094626">
    <property type="component" value="Plasmid pSA1"/>
</dbReference>
<evidence type="ECO:0000259" key="2">
    <source>
        <dbReference type="Pfam" id="PF22622"/>
    </source>
</evidence>
<geneLocation type="plasmid" evidence="3 6">
    <name>pSA1</name>
</geneLocation>
<evidence type="ECO:0000313" key="4">
    <source>
        <dbReference type="EMBL" id="EZP82951.1"/>
    </source>
</evidence>
<evidence type="ECO:0000313" key="6">
    <source>
        <dbReference type="Proteomes" id="UP000094626"/>
    </source>
</evidence>
<name>A0A031JZ04_9SPHN</name>